<dbReference type="EMBL" id="JBHSDK010000019">
    <property type="protein sequence ID" value="MFC4336415.1"/>
    <property type="molecule type" value="Genomic_DNA"/>
</dbReference>
<dbReference type="RefSeq" id="WP_380622324.1">
    <property type="nucleotide sequence ID" value="NZ_JBHSDK010000019.1"/>
</dbReference>
<feature type="compositionally biased region" description="Basic residues" evidence="1">
    <location>
        <begin position="237"/>
        <end position="248"/>
    </location>
</feature>
<dbReference type="InterPro" id="IPR022183">
    <property type="entry name" value="DUF3710"/>
</dbReference>
<evidence type="ECO:0000256" key="1">
    <source>
        <dbReference type="SAM" id="MobiDB-lite"/>
    </source>
</evidence>
<dbReference type="Pfam" id="PF12502">
    <property type="entry name" value="DUF3710"/>
    <property type="match status" value="1"/>
</dbReference>
<evidence type="ECO:0000313" key="2">
    <source>
        <dbReference type="EMBL" id="MFC4336415.1"/>
    </source>
</evidence>
<organism evidence="2 3">
    <name type="scientific">Salininema proteolyticum</name>
    <dbReference type="NCBI Taxonomy" id="1607685"/>
    <lineage>
        <taxon>Bacteria</taxon>
        <taxon>Bacillati</taxon>
        <taxon>Actinomycetota</taxon>
        <taxon>Actinomycetes</taxon>
        <taxon>Glycomycetales</taxon>
        <taxon>Glycomycetaceae</taxon>
        <taxon>Salininema</taxon>
    </lineage>
</organism>
<comment type="caution">
    <text evidence="2">The sequence shown here is derived from an EMBL/GenBank/DDBJ whole genome shotgun (WGS) entry which is preliminary data.</text>
</comment>
<accession>A0ABV8U0R2</accession>
<feature type="compositionally biased region" description="Basic and acidic residues" evidence="1">
    <location>
        <begin position="214"/>
        <end position="225"/>
    </location>
</feature>
<feature type="region of interest" description="Disordered" evidence="1">
    <location>
        <begin position="1"/>
        <end position="26"/>
    </location>
</feature>
<feature type="region of interest" description="Disordered" evidence="1">
    <location>
        <begin position="212"/>
        <end position="248"/>
    </location>
</feature>
<reference evidence="3" key="1">
    <citation type="journal article" date="2019" name="Int. J. Syst. Evol. Microbiol.">
        <title>The Global Catalogue of Microorganisms (GCM) 10K type strain sequencing project: providing services to taxonomists for standard genome sequencing and annotation.</title>
        <authorList>
            <consortium name="The Broad Institute Genomics Platform"/>
            <consortium name="The Broad Institute Genome Sequencing Center for Infectious Disease"/>
            <person name="Wu L."/>
            <person name="Ma J."/>
        </authorList>
    </citation>
    <scope>NUCLEOTIDE SEQUENCE [LARGE SCALE GENOMIC DNA]</scope>
    <source>
        <strain evidence="3">IBRC-M 10908</strain>
    </source>
</reference>
<evidence type="ECO:0000313" key="3">
    <source>
        <dbReference type="Proteomes" id="UP001595823"/>
    </source>
</evidence>
<feature type="compositionally biased region" description="Basic residues" evidence="1">
    <location>
        <begin position="1"/>
        <end position="12"/>
    </location>
</feature>
<name>A0ABV8U0R2_9ACTN</name>
<proteinExistence type="predicted"/>
<protein>
    <submittedName>
        <fullName evidence="2">DUF3710 domain-containing protein</fullName>
    </submittedName>
</protein>
<dbReference type="Proteomes" id="UP001595823">
    <property type="component" value="Unassembled WGS sequence"/>
</dbReference>
<keyword evidence="3" id="KW-1185">Reference proteome</keyword>
<gene>
    <name evidence="2" type="ORF">ACFPET_14525</name>
</gene>
<sequence>MFGRRRSSKKKHKDDGAVLDSLAETDEVVEQEVTTGPYDVADAPEEDEGRKIDLGAIRLPVPKGVGFQAQTDAQGNVGQVVLSVGKSAVQVMLRAAPRTEGIWGEVQEDIRREIGAKGGKFDTADGEWGRELIARVPAKQGTSVVRFVGVDGPRWLLTGTFQGEVAADPSKAPELSEAFGRIVVDRGNLAMPVKEPVPLKLPAKMAEAAAQQIAERKAKGGEPDRAVVAGGDTQTPKVRRKPSPKPRG</sequence>